<comment type="caution">
    <text evidence="9">The sequence shown here is derived from an EMBL/GenBank/DDBJ whole genome shotgun (WGS) entry which is preliminary data.</text>
</comment>
<dbReference type="AlphaFoldDB" id="A0A832I5Y6"/>
<feature type="domain" description="ABC transmembrane type-1" evidence="8">
    <location>
        <begin position="69"/>
        <end position="283"/>
    </location>
</feature>
<evidence type="ECO:0000256" key="1">
    <source>
        <dbReference type="ARBA" id="ARBA00004651"/>
    </source>
</evidence>
<evidence type="ECO:0000256" key="4">
    <source>
        <dbReference type="ARBA" id="ARBA00022692"/>
    </source>
</evidence>
<gene>
    <name evidence="9" type="ORF">ENR23_06995</name>
</gene>
<dbReference type="PANTHER" id="PTHR43005">
    <property type="entry name" value="BLR7065 PROTEIN"/>
    <property type="match status" value="1"/>
</dbReference>
<evidence type="ECO:0000256" key="3">
    <source>
        <dbReference type="ARBA" id="ARBA00022475"/>
    </source>
</evidence>
<feature type="transmembrane region" description="Helical" evidence="7">
    <location>
        <begin position="213"/>
        <end position="235"/>
    </location>
</feature>
<organism evidence="9">
    <name type="scientific">Eiseniibacteriota bacterium</name>
    <dbReference type="NCBI Taxonomy" id="2212470"/>
    <lineage>
        <taxon>Bacteria</taxon>
        <taxon>Candidatus Eiseniibacteriota</taxon>
    </lineage>
</organism>
<dbReference type="Pfam" id="PF00528">
    <property type="entry name" value="BPD_transp_1"/>
    <property type="match status" value="1"/>
</dbReference>
<keyword evidence="2 7" id="KW-0813">Transport</keyword>
<dbReference type="EMBL" id="DSQF01000012">
    <property type="protein sequence ID" value="HGZ43158.1"/>
    <property type="molecule type" value="Genomic_DNA"/>
</dbReference>
<evidence type="ECO:0000256" key="6">
    <source>
        <dbReference type="ARBA" id="ARBA00023136"/>
    </source>
</evidence>
<evidence type="ECO:0000256" key="7">
    <source>
        <dbReference type="RuleBase" id="RU363032"/>
    </source>
</evidence>
<feature type="transmembrane region" description="Helical" evidence="7">
    <location>
        <begin position="12"/>
        <end position="37"/>
    </location>
</feature>
<evidence type="ECO:0000313" key="9">
    <source>
        <dbReference type="EMBL" id="HGZ43158.1"/>
    </source>
</evidence>
<comment type="similarity">
    <text evidence="7">Belongs to the binding-protein-dependent transport system permease family.</text>
</comment>
<evidence type="ECO:0000259" key="8">
    <source>
        <dbReference type="PROSITE" id="PS50928"/>
    </source>
</evidence>
<protein>
    <submittedName>
        <fullName evidence="9">Sugar ABC transporter permease</fullName>
    </submittedName>
</protein>
<evidence type="ECO:0000256" key="5">
    <source>
        <dbReference type="ARBA" id="ARBA00022989"/>
    </source>
</evidence>
<evidence type="ECO:0000256" key="2">
    <source>
        <dbReference type="ARBA" id="ARBA00022448"/>
    </source>
</evidence>
<keyword evidence="5 7" id="KW-1133">Transmembrane helix</keyword>
<dbReference type="SUPFAM" id="SSF161098">
    <property type="entry name" value="MetI-like"/>
    <property type="match status" value="1"/>
</dbReference>
<proteinExistence type="inferred from homology"/>
<reference evidence="9" key="1">
    <citation type="journal article" date="2020" name="mSystems">
        <title>Genome- and Community-Level Interaction Insights into Carbon Utilization and Element Cycling Functions of Hydrothermarchaeota in Hydrothermal Sediment.</title>
        <authorList>
            <person name="Zhou Z."/>
            <person name="Liu Y."/>
            <person name="Xu W."/>
            <person name="Pan J."/>
            <person name="Luo Z.H."/>
            <person name="Li M."/>
        </authorList>
    </citation>
    <scope>NUCLEOTIDE SEQUENCE [LARGE SCALE GENOMIC DNA]</scope>
    <source>
        <strain evidence="9">SpSt-381</strain>
    </source>
</reference>
<dbReference type="InterPro" id="IPR035906">
    <property type="entry name" value="MetI-like_sf"/>
</dbReference>
<name>A0A832I5Y6_UNCEI</name>
<sequence>MVLRAPRWFPPALVLPSLLAMAAVVAYPLGYNVYLAFRNMSLYRFRDHTFVGLEQFRLILSEPVFYTTLGKSLAWTAINVFFHVALGVFLALLLSGPVKGRTLFRTLLILPWAMPQYISALAWRGMFNYEYGAVNLMLTKWLHLPAVPWLTDPFWAFIAPILTNIWLGFPFMMVVALGGLTAIPRELYEAADLDGASGWDKFRNITLPQLMPVLVPAVLLGTVWTFNNTLVIWLVSNGGQPADQTHILVTYIYKVAFTYTRYSYAAAFSVVVFLLLLGFVILVLRRTAAGEARR</sequence>
<dbReference type="GO" id="GO:0005886">
    <property type="term" value="C:plasma membrane"/>
    <property type="evidence" value="ECO:0007669"/>
    <property type="project" value="UniProtKB-SubCell"/>
</dbReference>
<feature type="transmembrane region" description="Helical" evidence="7">
    <location>
        <begin position="262"/>
        <end position="284"/>
    </location>
</feature>
<keyword evidence="3" id="KW-1003">Cell membrane</keyword>
<comment type="subcellular location">
    <subcellularLocation>
        <location evidence="1 7">Cell membrane</location>
        <topology evidence="1 7">Multi-pass membrane protein</topology>
    </subcellularLocation>
</comment>
<keyword evidence="6 7" id="KW-0472">Membrane</keyword>
<feature type="transmembrane region" description="Helical" evidence="7">
    <location>
        <begin position="73"/>
        <end position="94"/>
    </location>
</feature>
<dbReference type="InterPro" id="IPR000515">
    <property type="entry name" value="MetI-like"/>
</dbReference>
<keyword evidence="4 7" id="KW-0812">Transmembrane</keyword>
<dbReference type="Gene3D" id="1.10.3720.10">
    <property type="entry name" value="MetI-like"/>
    <property type="match status" value="1"/>
</dbReference>
<feature type="transmembrane region" description="Helical" evidence="7">
    <location>
        <begin position="154"/>
        <end position="177"/>
    </location>
</feature>
<dbReference type="PANTHER" id="PTHR43005:SF1">
    <property type="entry name" value="SPERMIDINE_PUTRESCINE TRANSPORT SYSTEM PERMEASE PROTEIN"/>
    <property type="match status" value="1"/>
</dbReference>
<accession>A0A832I5Y6</accession>
<feature type="transmembrane region" description="Helical" evidence="7">
    <location>
        <begin position="106"/>
        <end position="127"/>
    </location>
</feature>
<dbReference type="CDD" id="cd06261">
    <property type="entry name" value="TM_PBP2"/>
    <property type="match status" value="1"/>
</dbReference>
<dbReference type="GO" id="GO:0055085">
    <property type="term" value="P:transmembrane transport"/>
    <property type="evidence" value="ECO:0007669"/>
    <property type="project" value="InterPro"/>
</dbReference>
<dbReference type="SUPFAM" id="SSF160964">
    <property type="entry name" value="MalF N-terminal region-like"/>
    <property type="match status" value="1"/>
</dbReference>
<dbReference type="PROSITE" id="PS50928">
    <property type="entry name" value="ABC_TM1"/>
    <property type="match status" value="1"/>
</dbReference>